<dbReference type="PANTHER" id="PTHR11668:SF494">
    <property type="entry name" value="PROTEIN PHOSPHATASE, PUTATIVE-RELATED"/>
    <property type="match status" value="1"/>
</dbReference>
<dbReference type="PANTHER" id="PTHR11668">
    <property type="entry name" value="SERINE/THREONINE PROTEIN PHOSPHATASE"/>
    <property type="match status" value="1"/>
</dbReference>
<dbReference type="PATRIC" id="fig|66851.6.peg.1089"/>
<organism evidence="2 3">
    <name type="scientific">Methanobrevibacter oralis</name>
    <dbReference type="NCBI Taxonomy" id="66851"/>
    <lineage>
        <taxon>Archaea</taxon>
        <taxon>Methanobacteriati</taxon>
        <taxon>Methanobacteriota</taxon>
        <taxon>Methanomada group</taxon>
        <taxon>Methanobacteria</taxon>
        <taxon>Methanobacteriales</taxon>
        <taxon>Methanobacteriaceae</taxon>
        <taxon>Methanobrevibacter</taxon>
    </lineage>
</organism>
<dbReference type="SUPFAM" id="SSF56300">
    <property type="entry name" value="Metallo-dependent phosphatases"/>
    <property type="match status" value="1"/>
</dbReference>
<feature type="domain" description="Serine/threonine specific protein phosphatases" evidence="1">
    <location>
        <begin position="1"/>
        <end position="245"/>
    </location>
</feature>
<dbReference type="GO" id="GO:0004722">
    <property type="term" value="F:protein serine/threonine phosphatase activity"/>
    <property type="evidence" value="ECO:0007669"/>
    <property type="project" value="TreeGrafter"/>
</dbReference>
<dbReference type="InterPro" id="IPR029052">
    <property type="entry name" value="Metallo-depent_PP-like"/>
</dbReference>
<dbReference type="RefSeq" id="WP_052331759.1">
    <property type="nucleotide sequence ID" value="NZ_CABMAB010000007.1"/>
</dbReference>
<proteinExistence type="predicted"/>
<dbReference type="InterPro" id="IPR050341">
    <property type="entry name" value="PP1_catalytic_subunit"/>
</dbReference>
<reference evidence="3" key="1">
    <citation type="journal article" date="2016" name="Genome Announc.">
        <title>Draft Genome Sequences of Methanobrevibacter curvatus DSM11111, Methanobrevibacter cuticularis DSM11139, Methanobrevibacter filiformis DSM11501, and Methanobrevibacter oralis DSM7256.</title>
        <authorList>
            <person name="Poehlein A."/>
            <person name="Seedorf H."/>
        </authorList>
    </citation>
    <scope>NUCLEOTIDE SEQUENCE [LARGE SCALE GENOMIC DNA]</scope>
    <source>
        <strain evidence="3">DSM 7256 / JCM 30027 / ZR</strain>
    </source>
</reference>
<name>A0A166B6Y2_METOA</name>
<protein>
    <submittedName>
        <fullName evidence="2">Calcineurin-like phosphoesterase</fullName>
    </submittedName>
</protein>
<dbReference type="InterPro" id="IPR004843">
    <property type="entry name" value="Calcineurin-like_PHP"/>
</dbReference>
<dbReference type="SMART" id="SM00156">
    <property type="entry name" value="PP2Ac"/>
    <property type="match status" value="1"/>
</dbReference>
<sequence>MIKDKFIKLPSKGRLLIVTDLHGNLEDYEKYIDLWDCYDPNYHIVFVGDFIHSIDENDYSIEIIEDVIDKFKKYPNFHPLLGNHEWSHIIGTNIFKGFQNQTYEFEKLISDKKGELEPYLSNYINFFKRMPYFVKTNNGIFISHTGPSKSIKSMNDFNKIFKNDYDFKSLHDFLWNRFDNDYNENDVDNFLKIVGSKCMVVGHTVVDGFLIYGNQMILSSSFATDNKAYLDIDLSEPINNMDDLVDNIKFLYVK</sequence>
<dbReference type="Gene3D" id="3.60.21.10">
    <property type="match status" value="1"/>
</dbReference>
<dbReference type="Pfam" id="PF00149">
    <property type="entry name" value="Metallophos"/>
    <property type="match status" value="1"/>
</dbReference>
<dbReference type="STRING" id="66851.MBORA_09920"/>
<dbReference type="AlphaFoldDB" id="A0A166B6Y2"/>
<keyword evidence="3" id="KW-1185">Reference proteome</keyword>
<dbReference type="OrthoDB" id="70630at2157"/>
<dbReference type="Proteomes" id="UP000077428">
    <property type="component" value="Unassembled WGS sequence"/>
</dbReference>
<comment type="caution">
    <text evidence="2">The sequence shown here is derived from an EMBL/GenBank/DDBJ whole genome shotgun (WGS) entry which is preliminary data.</text>
</comment>
<accession>A0A166B6Y2</accession>
<dbReference type="GO" id="GO:0005737">
    <property type="term" value="C:cytoplasm"/>
    <property type="evidence" value="ECO:0007669"/>
    <property type="project" value="TreeGrafter"/>
</dbReference>
<evidence type="ECO:0000259" key="1">
    <source>
        <dbReference type="SMART" id="SM00156"/>
    </source>
</evidence>
<gene>
    <name evidence="2" type="ORF">MBORA_09920</name>
</gene>
<evidence type="ECO:0000313" key="3">
    <source>
        <dbReference type="Proteomes" id="UP000077428"/>
    </source>
</evidence>
<dbReference type="EMBL" id="LWMU01000060">
    <property type="protein sequence ID" value="KZX12949.1"/>
    <property type="molecule type" value="Genomic_DNA"/>
</dbReference>
<dbReference type="InterPro" id="IPR006186">
    <property type="entry name" value="Ser/Thr-sp_prot-phosphatase"/>
</dbReference>
<evidence type="ECO:0000313" key="2">
    <source>
        <dbReference type="EMBL" id="KZX12949.1"/>
    </source>
</evidence>